<evidence type="ECO:0008006" key="3">
    <source>
        <dbReference type="Google" id="ProtNLM"/>
    </source>
</evidence>
<protein>
    <recommendedName>
        <fullName evidence="3">DNA-binding protein</fullName>
    </recommendedName>
</protein>
<organism evidence="1 2">
    <name type="scientific">Antrihabitans stalagmiti</name>
    <dbReference type="NCBI Taxonomy" id="2799499"/>
    <lineage>
        <taxon>Bacteria</taxon>
        <taxon>Bacillati</taxon>
        <taxon>Actinomycetota</taxon>
        <taxon>Actinomycetes</taxon>
        <taxon>Mycobacteriales</taxon>
        <taxon>Nocardiaceae</taxon>
        <taxon>Antrihabitans</taxon>
    </lineage>
</organism>
<comment type="caution">
    <text evidence="1">The sequence shown here is derived from an EMBL/GenBank/DDBJ whole genome shotgun (WGS) entry which is preliminary data.</text>
</comment>
<accession>A0A934U6P8</accession>
<dbReference type="AlphaFoldDB" id="A0A934U6P8"/>
<evidence type="ECO:0000313" key="2">
    <source>
        <dbReference type="Proteomes" id="UP000655868"/>
    </source>
</evidence>
<reference evidence="1" key="1">
    <citation type="submission" date="2020-12" db="EMBL/GenBank/DDBJ databases">
        <title>Antrihabitans popcorni sp. nov. and Antrihabitans auranticaus sp. nov., isolated from a larva cave.</title>
        <authorList>
            <person name="Lee S.D."/>
            <person name="Kim I.S."/>
        </authorList>
    </citation>
    <scope>NUCLEOTIDE SEQUENCE</scope>
    <source>
        <strain evidence="1">YC3-6</strain>
    </source>
</reference>
<proteinExistence type="predicted"/>
<name>A0A934U6P8_9NOCA</name>
<gene>
    <name evidence="1" type="ORF">JGU71_28285</name>
</gene>
<dbReference type="RefSeq" id="WP_199708498.1">
    <property type="nucleotide sequence ID" value="NZ_JAEMNV010000014.1"/>
</dbReference>
<keyword evidence="2" id="KW-1185">Reference proteome</keyword>
<evidence type="ECO:0000313" key="1">
    <source>
        <dbReference type="EMBL" id="MBJ8342795.1"/>
    </source>
</evidence>
<sequence length="118" mass="13141">MTRSSLEWARDIARAYRDALNDVDPKRCAELDTKAVELGQGWMAPTALPDWASDPAVLDAELSAVDIEHYWRIPASTVRTWAQRGLLEKRCAPDGSVVYRFGDVLDCQARRHGKAAGN</sequence>
<dbReference type="Proteomes" id="UP000655868">
    <property type="component" value="Unassembled WGS sequence"/>
</dbReference>
<dbReference type="EMBL" id="JAEMNV010000014">
    <property type="protein sequence ID" value="MBJ8342795.1"/>
    <property type="molecule type" value="Genomic_DNA"/>
</dbReference>